<evidence type="ECO:0000313" key="4">
    <source>
        <dbReference type="Proteomes" id="UP001326715"/>
    </source>
</evidence>
<dbReference type="AlphaFoldDB" id="A0A1K1LPP8"/>
<protein>
    <submittedName>
        <fullName evidence="1">Uncharacterized protein</fullName>
    </submittedName>
</protein>
<dbReference type="EMBL" id="FPIZ01000001">
    <property type="protein sequence ID" value="SFW12877.1"/>
    <property type="molecule type" value="Genomic_DNA"/>
</dbReference>
<dbReference type="EMBL" id="CP140154">
    <property type="protein sequence ID" value="WQG89429.1"/>
    <property type="molecule type" value="Genomic_DNA"/>
</dbReference>
<accession>A0A1K1LPP8</accession>
<evidence type="ECO:0000313" key="2">
    <source>
        <dbReference type="EMBL" id="WQG89429.1"/>
    </source>
</evidence>
<keyword evidence="4" id="KW-1185">Reference proteome</keyword>
<organism evidence="1 3">
    <name type="scientific">Chitinophaga sancti</name>
    <dbReference type="NCBI Taxonomy" id="1004"/>
    <lineage>
        <taxon>Bacteria</taxon>
        <taxon>Pseudomonadati</taxon>
        <taxon>Bacteroidota</taxon>
        <taxon>Chitinophagia</taxon>
        <taxon>Chitinophagales</taxon>
        <taxon>Chitinophagaceae</taxon>
        <taxon>Chitinophaga</taxon>
    </lineage>
</organism>
<reference evidence="2 4" key="2">
    <citation type="submission" date="2023-11" db="EMBL/GenBank/DDBJ databases">
        <title>MicrobeMod: A computational toolkit for identifying prokaryotic methylation and restriction-modification with nanopore sequencing.</title>
        <authorList>
            <person name="Crits-Christoph A."/>
            <person name="Kang S.C."/>
            <person name="Lee H."/>
            <person name="Ostrov N."/>
        </authorList>
    </citation>
    <scope>NUCLEOTIDE SEQUENCE [LARGE SCALE GENOMIC DNA]</scope>
    <source>
        <strain evidence="2 4">ATCC 23090</strain>
    </source>
</reference>
<reference evidence="1 3" key="1">
    <citation type="submission" date="2016-11" db="EMBL/GenBank/DDBJ databases">
        <authorList>
            <person name="Jaros S."/>
            <person name="Januszkiewicz K."/>
            <person name="Wedrychowicz H."/>
        </authorList>
    </citation>
    <scope>NUCLEOTIDE SEQUENCE [LARGE SCALE GENOMIC DNA]</scope>
    <source>
        <strain evidence="1 3">DSM 784</strain>
    </source>
</reference>
<sequence length="154" mass="17141">MSNKQRELVDALRKLVHTDTVIIPAVVDDVDEAAGSIVALTATGLKISDVRLRAVIGDNDGVLVFPQKKSSVLIARIQQSNYFVVISMEKVDKIQYFVEDRLFEMDKDGLKVSAGEESLKKCLDDLLDEIVTIYAPMNKSAFTDIKDRIAKILK</sequence>
<evidence type="ECO:0000313" key="1">
    <source>
        <dbReference type="EMBL" id="SFW12877.1"/>
    </source>
</evidence>
<dbReference type="OrthoDB" id="666143at2"/>
<name>A0A1K1LPP8_9BACT</name>
<gene>
    <name evidence="1" type="ORF">SAMN05661012_00114</name>
    <name evidence="2" type="ORF">SR876_31340</name>
</gene>
<proteinExistence type="predicted"/>
<dbReference type="RefSeq" id="WP_072356652.1">
    <property type="nucleotide sequence ID" value="NZ_CBHWAX010000003.1"/>
</dbReference>
<dbReference type="Proteomes" id="UP001326715">
    <property type="component" value="Chromosome"/>
</dbReference>
<evidence type="ECO:0000313" key="3">
    <source>
        <dbReference type="Proteomes" id="UP000183788"/>
    </source>
</evidence>
<dbReference type="Proteomes" id="UP000183788">
    <property type="component" value="Unassembled WGS sequence"/>
</dbReference>
<dbReference type="STRING" id="1004.SAMN05661012_00114"/>